<keyword evidence="3" id="KW-1185">Reference proteome</keyword>
<reference evidence="2 3" key="1">
    <citation type="journal article" date="2019" name="PLoS ONE">
        <title>Comparative genome analysis indicates high evolutionary potential of pathogenicity genes in Colletotrichum tanaceti.</title>
        <authorList>
            <person name="Lelwala R.V."/>
            <person name="Korhonen P.K."/>
            <person name="Young N.D."/>
            <person name="Scott J.B."/>
            <person name="Ades P.A."/>
            <person name="Gasser R.B."/>
            <person name="Taylor P.W.J."/>
        </authorList>
    </citation>
    <scope>NUCLEOTIDE SEQUENCE [LARGE SCALE GENOMIC DNA]</scope>
    <source>
        <strain evidence="2">BRIP57314</strain>
    </source>
</reference>
<proteinExistence type="predicted"/>
<feature type="compositionally biased region" description="Polar residues" evidence="1">
    <location>
        <begin position="600"/>
        <end position="612"/>
    </location>
</feature>
<dbReference type="Proteomes" id="UP000310108">
    <property type="component" value="Unassembled WGS sequence"/>
</dbReference>
<protein>
    <submittedName>
        <fullName evidence="2">Uncharacterized protein</fullName>
    </submittedName>
</protein>
<accession>A0A4U6X6H1</accession>
<gene>
    <name evidence="2" type="ORF">CTA1_9768</name>
</gene>
<dbReference type="EMBL" id="PJEX01000341">
    <property type="protein sequence ID" value="TKW51028.1"/>
    <property type="molecule type" value="Genomic_DNA"/>
</dbReference>
<organism evidence="2 3">
    <name type="scientific">Colletotrichum tanaceti</name>
    <dbReference type="NCBI Taxonomy" id="1306861"/>
    <lineage>
        <taxon>Eukaryota</taxon>
        <taxon>Fungi</taxon>
        <taxon>Dikarya</taxon>
        <taxon>Ascomycota</taxon>
        <taxon>Pezizomycotina</taxon>
        <taxon>Sordariomycetes</taxon>
        <taxon>Hypocreomycetidae</taxon>
        <taxon>Glomerellales</taxon>
        <taxon>Glomerellaceae</taxon>
        <taxon>Colletotrichum</taxon>
        <taxon>Colletotrichum destructivum species complex</taxon>
    </lineage>
</organism>
<name>A0A4U6X6H1_9PEZI</name>
<feature type="region of interest" description="Disordered" evidence="1">
    <location>
        <begin position="588"/>
        <end position="613"/>
    </location>
</feature>
<evidence type="ECO:0000313" key="3">
    <source>
        <dbReference type="Proteomes" id="UP000310108"/>
    </source>
</evidence>
<evidence type="ECO:0000313" key="2">
    <source>
        <dbReference type="EMBL" id="TKW51028.1"/>
    </source>
</evidence>
<feature type="region of interest" description="Disordered" evidence="1">
    <location>
        <begin position="629"/>
        <end position="648"/>
    </location>
</feature>
<comment type="caution">
    <text evidence="2">The sequence shown here is derived from an EMBL/GenBank/DDBJ whole genome shotgun (WGS) entry which is preliminary data.</text>
</comment>
<evidence type="ECO:0000256" key="1">
    <source>
        <dbReference type="SAM" id="MobiDB-lite"/>
    </source>
</evidence>
<dbReference type="AlphaFoldDB" id="A0A4U6X6H1"/>
<sequence>MRPLADALYLEAKLLEFGHGDDVAPVEDESGTLHDGGSPLPVDGVAQVLVGGVKVAAVAALLALGLGLHALQGVRRRVGAGAGDELFELDNVHLGQGLLEEGVGLLPGRLGTAPDGGAASRRLGLLGVAEVVPGGEDADGAGPLDGVAPVGVDLDALDDALVGDGLADLVHDLDGVAARVEDGDLVGHLVGQLGDDVDGDAVARVVGILLEGEAEDGHLFAAQVAVEGAVDLLGEALALVLVDVEDAHPVVGDGVEVEGARHVGEVEDVLLEARAAEADAGVEELLAQAAVGADALADLLDVGAQFLAEGADAVDAADALGEHGVGHQLRELARPRVDRQDLGLGDPGAVHALEGVGGADAGPSGRAADQDPVGVHEIAHGGSLGEELGVGHDLELGVGLGSIIIIVIMTGRIGKTYNLANHAGGARRDGALLDNDGAILGELGHRLGGALEGTQVGRVAGAETVRLGRGVDADEDDVGLADAALDVRGKGEVRPTGGELHGLAGRREEGRRLVGAVAGDTHNLGQAGFVNGQMGRVPRRDALGVEVDDVDGEVGVVQRDESGSWATCVGGDLKSVLLVFISCRPRAEHKQNVPTKPAPTKQTFLTSSGSRGSRSEALEAVSCFRSGLRGREAGGDELGVPLPDPASE</sequence>